<sequence>AQYSVDDAFHKNKKLCLITYVVNLAEQFSDDFDQRAHHRTFDDGLSEPLLNEVVYDEADEEVDENIDEGVDDRRSEGTPHPHQNGLGRKQSFLADIAIEEFPILDSVLSDDYHLDDPVRGLMSWTEQLFLESRSVDLRTFSGGILCSAFKEQSNNSLI</sequence>
<evidence type="ECO:0000313" key="2">
    <source>
        <dbReference type="Proteomes" id="UP001186974"/>
    </source>
</evidence>
<feature type="non-terminal residue" evidence="1">
    <location>
        <position position="1"/>
    </location>
</feature>
<evidence type="ECO:0000313" key="1">
    <source>
        <dbReference type="EMBL" id="KAK3081631.1"/>
    </source>
</evidence>
<keyword evidence="2" id="KW-1185">Reference proteome</keyword>
<protein>
    <submittedName>
        <fullName evidence="1">Uncharacterized protein</fullName>
    </submittedName>
</protein>
<organism evidence="1 2">
    <name type="scientific">Coniosporium uncinatum</name>
    <dbReference type="NCBI Taxonomy" id="93489"/>
    <lineage>
        <taxon>Eukaryota</taxon>
        <taxon>Fungi</taxon>
        <taxon>Dikarya</taxon>
        <taxon>Ascomycota</taxon>
        <taxon>Pezizomycotina</taxon>
        <taxon>Dothideomycetes</taxon>
        <taxon>Dothideomycetes incertae sedis</taxon>
        <taxon>Coniosporium</taxon>
    </lineage>
</organism>
<proteinExistence type="predicted"/>
<name>A0ACC3DYF3_9PEZI</name>
<gene>
    <name evidence="1" type="ORF">LTS18_004605</name>
</gene>
<dbReference type="Proteomes" id="UP001186974">
    <property type="component" value="Unassembled WGS sequence"/>
</dbReference>
<reference evidence="1" key="1">
    <citation type="submission" date="2024-09" db="EMBL/GenBank/DDBJ databases">
        <title>Black Yeasts Isolated from many extreme environments.</title>
        <authorList>
            <person name="Coleine C."/>
            <person name="Stajich J.E."/>
            <person name="Selbmann L."/>
        </authorList>
    </citation>
    <scope>NUCLEOTIDE SEQUENCE</scope>
    <source>
        <strain evidence="1">CCFEE 5737</strain>
    </source>
</reference>
<comment type="caution">
    <text evidence="1">The sequence shown here is derived from an EMBL/GenBank/DDBJ whole genome shotgun (WGS) entry which is preliminary data.</text>
</comment>
<dbReference type="EMBL" id="JAWDJW010000108">
    <property type="protein sequence ID" value="KAK3081631.1"/>
    <property type="molecule type" value="Genomic_DNA"/>
</dbReference>
<feature type="non-terminal residue" evidence="1">
    <location>
        <position position="158"/>
    </location>
</feature>
<accession>A0ACC3DYF3</accession>